<evidence type="ECO:0000256" key="3">
    <source>
        <dbReference type="ARBA" id="ARBA00023125"/>
    </source>
</evidence>
<evidence type="ECO:0000313" key="8">
    <source>
        <dbReference type="Proteomes" id="UP000219914"/>
    </source>
</evidence>
<dbReference type="GO" id="GO:0006355">
    <property type="term" value="P:regulation of DNA-templated transcription"/>
    <property type="evidence" value="ECO:0007669"/>
    <property type="project" value="TreeGrafter"/>
</dbReference>
<dbReference type="GO" id="GO:0000156">
    <property type="term" value="F:phosphorelay response regulator activity"/>
    <property type="evidence" value="ECO:0007669"/>
    <property type="project" value="TreeGrafter"/>
</dbReference>
<sequence length="122" mass="13624">MTKRGALRILVVEDEVLVAMMLEDLLIEMGHEVVGPAFRIHDALEFARQADLHFAILDVNLAGSQSFPVADILRERHIPFVFATGYGAEGFRDGYRDDVTLHKPYDFGDLERAIAAVLVSHC</sequence>
<evidence type="ECO:0000256" key="4">
    <source>
        <dbReference type="PROSITE-ProRule" id="PRU00169"/>
    </source>
</evidence>
<keyword evidence="2" id="KW-0902">Two-component regulatory system</keyword>
<reference evidence="6" key="2">
    <citation type="submission" date="2023-04" db="EMBL/GenBank/DDBJ databases">
        <title>Genomic characterization of faba bean (Vicia faba) microsymbionts in Mexican soils.</title>
        <authorList>
            <person name="Rivera Orduna F.N."/>
            <person name="Guevara-Luna J."/>
            <person name="Yan J."/>
            <person name="Arroyo-Herrera I."/>
            <person name="Li Y."/>
            <person name="Vasquez-Murrieta M.S."/>
            <person name="Wang E.T."/>
        </authorList>
    </citation>
    <scope>NUCLEOTIDE SEQUENCE</scope>
    <source>
        <strain evidence="6">CH26</strain>
    </source>
</reference>
<dbReference type="GO" id="GO:0000976">
    <property type="term" value="F:transcription cis-regulatory region binding"/>
    <property type="evidence" value="ECO:0007669"/>
    <property type="project" value="TreeGrafter"/>
</dbReference>
<dbReference type="RefSeq" id="WP_003570724.1">
    <property type="nucleotide sequence ID" value="NZ_JAVLSF010000008.1"/>
</dbReference>
<dbReference type="Proteomes" id="UP000219914">
    <property type="component" value="Unassembled WGS sequence"/>
</dbReference>
<evidence type="ECO:0000313" key="9">
    <source>
        <dbReference type="Proteomes" id="UP001268610"/>
    </source>
</evidence>
<dbReference type="PANTHER" id="PTHR48111">
    <property type="entry name" value="REGULATOR OF RPOS"/>
    <property type="match status" value="1"/>
</dbReference>
<keyword evidence="3" id="KW-0238">DNA-binding</keyword>
<dbReference type="PROSITE" id="PS50110">
    <property type="entry name" value="RESPONSE_REGULATORY"/>
    <property type="match status" value="1"/>
</dbReference>
<keyword evidence="1 4" id="KW-0597">Phosphoprotein</keyword>
<evidence type="ECO:0000259" key="5">
    <source>
        <dbReference type="PROSITE" id="PS50110"/>
    </source>
</evidence>
<dbReference type="GO" id="GO:0032993">
    <property type="term" value="C:protein-DNA complex"/>
    <property type="evidence" value="ECO:0007669"/>
    <property type="project" value="TreeGrafter"/>
</dbReference>
<keyword evidence="8" id="KW-1185">Reference proteome</keyword>
<dbReference type="InterPro" id="IPR001789">
    <property type="entry name" value="Sig_transdc_resp-reg_receiver"/>
</dbReference>
<dbReference type="Gene3D" id="3.40.50.2300">
    <property type="match status" value="1"/>
</dbReference>
<feature type="modified residue" description="4-aspartylphosphate" evidence="4">
    <location>
        <position position="58"/>
    </location>
</feature>
<accession>A0A2A6KGA8</accession>
<protein>
    <submittedName>
        <fullName evidence="6">Response regulator</fullName>
    </submittedName>
</protein>
<dbReference type="SUPFAM" id="SSF52172">
    <property type="entry name" value="CheY-like"/>
    <property type="match status" value="1"/>
</dbReference>
<dbReference type="SMART" id="SM00448">
    <property type="entry name" value="REC"/>
    <property type="match status" value="1"/>
</dbReference>
<dbReference type="InterPro" id="IPR039420">
    <property type="entry name" value="WalR-like"/>
</dbReference>
<dbReference type="InterPro" id="IPR011006">
    <property type="entry name" value="CheY-like_superfamily"/>
</dbReference>
<dbReference type="EMBL" id="JAVLSF010000008">
    <property type="protein sequence ID" value="MDR9774107.1"/>
    <property type="molecule type" value="Genomic_DNA"/>
</dbReference>
<evidence type="ECO:0000313" key="6">
    <source>
        <dbReference type="EMBL" id="MDR9774107.1"/>
    </source>
</evidence>
<reference evidence="7 8" key="1">
    <citation type="submission" date="2017-09" db="EMBL/GenBank/DDBJ databases">
        <title>Comparative genomics of rhizobia isolated from Phaseolus vulgaris in China.</title>
        <authorList>
            <person name="Tong W."/>
        </authorList>
    </citation>
    <scope>NUCLEOTIDE SEQUENCE [LARGE SCALE GENOMIC DNA]</scope>
    <source>
        <strain evidence="7 8">FH14</strain>
    </source>
</reference>
<dbReference type="EMBL" id="NWSY01000006">
    <property type="protein sequence ID" value="PDT23693.1"/>
    <property type="molecule type" value="Genomic_DNA"/>
</dbReference>
<comment type="caution">
    <text evidence="6">The sequence shown here is derived from an EMBL/GenBank/DDBJ whole genome shotgun (WGS) entry which is preliminary data.</text>
</comment>
<feature type="domain" description="Response regulatory" evidence="5">
    <location>
        <begin position="8"/>
        <end position="118"/>
    </location>
</feature>
<dbReference type="Pfam" id="PF00072">
    <property type="entry name" value="Response_reg"/>
    <property type="match status" value="1"/>
</dbReference>
<evidence type="ECO:0000256" key="2">
    <source>
        <dbReference type="ARBA" id="ARBA00023012"/>
    </source>
</evidence>
<dbReference type="GO" id="GO:0005829">
    <property type="term" value="C:cytosol"/>
    <property type="evidence" value="ECO:0007669"/>
    <property type="project" value="TreeGrafter"/>
</dbReference>
<evidence type="ECO:0000313" key="7">
    <source>
        <dbReference type="EMBL" id="PDT23693.1"/>
    </source>
</evidence>
<organism evidence="6 9">
    <name type="scientific">Rhizobium hidalgonense</name>
    <dbReference type="NCBI Taxonomy" id="1538159"/>
    <lineage>
        <taxon>Bacteria</taxon>
        <taxon>Pseudomonadati</taxon>
        <taxon>Pseudomonadota</taxon>
        <taxon>Alphaproteobacteria</taxon>
        <taxon>Hyphomicrobiales</taxon>
        <taxon>Rhizobiaceae</taxon>
        <taxon>Rhizobium/Agrobacterium group</taxon>
        <taxon>Rhizobium</taxon>
    </lineage>
</organism>
<dbReference type="PANTHER" id="PTHR48111:SF40">
    <property type="entry name" value="PHOSPHATE REGULON TRANSCRIPTIONAL REGULATORY PROTEIN PHOB"/>
    <property type="match status" value="1"/>
</dbReference>
<dbReference type="Proteomes" id="UP001268610">
    <property type="component" value="Unassembled WGS sequence"/>
</dbReference>
<proteinExistence type="predicted"/>
<name>A0A2A6KGA8_9HYPH</name>
<dbReference type="AlphaFoldDB" id="A0A2A6KGA8"/>
<gene>
    <name evidence="7" type="ORF">CO674_09190</name>
    <name evidence="6" type="ORF">RJJ65_15825</name>
</gene>
<evidence type="ECO:0000256" key="1">
    <source>
        <dbReference type="ARBA" id="ARBA00022553"/>
    </source>
</evidence>